<dbReference type="PROSITE" id="PS00107">
    <property type="entry name" value="PROTEIN_KINASE_ATP"/>
    <property type="match status" value="1"/>
</dbReference>
<dbReference type="EC" id="2.7.11.1" evidence="1"/>
<keyword evidence="5 11" id="KW-0418">Kinase</keyword>
<reference evidence="11 12" key="1">
    <citation type="submission" date="2019-03" db="EMBL/GenBank/DDBJ databases">
        <title>Three New Species of Nocardioides, Nocardioides euryhalodurans sp. nov., Nocardioides seonyuensis sp. nov. and Nocardioides eburneoflavus sp. nov., Iolated from Soil.</title>
        <authorList>
            <person name="Roh S.G."/>
            <person name="Lee C."/>
            <person name="Kim M.-K."/>
            <person name="Kim S.B."/>
        </authorList>
    </citation>
    <scope>NUCLEOTIDE SEQUENCE [LARGE SCALE GENOMIC DNA]</scope>
    <source>
        <strain evidence="11 12">MMS17-SY117</strain>
    </source>
</reference>
<keyword evidence="3" id="KW-0808">Transferase</keyword>
<dbReference type="EMBL" id="CP038267">
    <property type="protein sequence ID" value="QBR91590.1"/>
    <property type="molecule type" value="Genomic_DNA"/>
</dbReference>
<feature type="binding site" evidence="7">
    <location>
        <position position="35"/>
    </location>
    <ligand>
        <name>ATP</name>
        <dbReference type="ChEBI" id="CHEBI:30616"/>
    </ligand>
</feature>
<evidence type="ECO:0000313" key="11">
    <source>
        <dbReference type="EMBL" id="QBR91590.1"/>
    </source>
</evidence>
<dbReference type="PROSITE" id="PS00108">
    <property type="entry name" value="PROTEIN_KINASE_ST"/>
    <property type="match status" value="1"/>
</dbReference>
<feature type="compositionally biased region" description="Low complexity" evidence="8">
    <location>
        <begin position="290"/>
        <end position="310"/>
    </location>
</feature>
<sequence>MIAGRYELSHEIGRGGMGAVWLAQDRVLGREVAVKRIGMMPGGAAPGGTTPDLERAEREARLAARLNHPHVVHVFDLVVDDEGQWLVMEYVEGRTLAATIREEGALSHGRAAELIGQVASALAAAHAEGIVHRDVKPSNILVGPDGEVKLSDFGIARAEADPSLTQTGLVTGSPAYLSPEVASGHMATSASDVWSLGATLHHALSGRPPYEVGENLMGALFKIVHEDPPRLADAGWLAPLLAATMTKDPEQRWSMEQVRDFLLAGPTAASAPQDSTQVLAPAAPPPPATPVSTPVPSGSTATSSTAPAAPARRRRLLGPLLAAAAVVALLGVIAWLALTGDDGTTPTIDRPRASDSAGTGGGGGDQSPSPSAEPATAEGMESFIGTYLSTAPSSPESTFEMLTPGFQQASGGLDGYTGYWSTISSATLVDAKADPETLVIQYDVDYVRQDGSQVSDNVTLQLEYRDGEYLIADEA</sequence>
<evidence type="ECO:0000256" key="6">
    <source>
        <dbReference type="ARBA" id="ARBA00022840"/>
    </source>
</evidence>
<dbReference type="AlphaFoldDB" id="A0A4P7GI27"/>
<dbReference type="Gene3D" id="3.30.200.20">
    <property type="entry name" value="Phosphorylase Kinase, domain 1"/>
    <property type="match status" value="1"/>
</dbReference>
<evidence type="ECO:0000256" key="8">
    <source>
        <dbReference type="SAM" id="MobiDB-lite"/>
    </source>
</evidence>
<dbReference type="RefSeq" id="WP_135074356.1">
    <property type="nucleotide sequence ID" value="NZ_CP038267.1"/>
</dbReference>
<dbReference type="Gene3D" id="1.10.510.10">
    <property type="entry name" value="Transferase(Phosphotransferase) domain 1"/>
    <property type="match status" value="1"/>
</dbReference>
<keyword evidence="12" id="KW-1185">Reference proteome</keyword>
<dbReference type="InterPro" id="IPR008271">
    <property type="entry name" value="Ser/Thr_kinase_AS"/>
</dbReference>
<evidence type="ECO:0000256" key="4">
    <source>
        <dbReference type="ARBA" id="ARBA00022741"/>
    </source>
</evidence>
<feature type="transmembrane region" description="Helical" evidence="9">
    <location>
        <begin position="316"/>
        <end position="338"/>
    </location>
</feature>
<evidence type="ECO:0000313" key="12">
    <source>
        <dbReference type="Proteomes" id="UP000294894"/>
    </source>
</evidence>
<protein>
    <recommendedName>
        <fullName evidence="1">non-specific serine/threonine protein kinase</fullName>
        <ecNumber evidence="1">2.7.11.1</ecNumber>
    </recommendedName>
</protein>
<evidence type="ECO:0000256" key="9">
    <source>
        <dbReference type="SAM" id="Phobius"/>
    </source>
</evidence>
<feature type="region of interest" description="Disordered" evidence="8">
    <location>
        <begin position="341"/>
        <end position="377"/>
    </location>
</feature>
<dbReference type="Proteomes" id="UP000294894">
    <property type="component" value="Chromosome"/>
</dbReference>
<dbReference type="OrthoDB" id="9762169at2"/>
<accession>A0A4P7GI27</accession>
<feature type="domain" description="Protein kinase" evidence="10">
    <location>
        <begin position="6"/>
        <end position="262"/>
    </location>
</feature>
<evidence type="ECO:0000259" key="10">
    <source>
        <dbReference type="PROSITE" id="PS50011"/>
    </source>
</evidence>
<evidence type="ECO:0000256" key="3">
    <source>
        <dbReference type="ARBA" id="ARBA00022679"/>
    </source>
</evidence>
<evidence type="ECO:0000256" key="7">
    <source>
        <dbReference type="PROSITE-ProRule" id="PRU10141"/>
    </source>
</evidence>
<dbReference type="CDD" id="cd14014">
    <property type="entry name" value="STKc_PknB_like"/>
    <property type="match status" value="1"/>
</dbReference>
<keyword evidence="9" id="KW-0812">Transmembrane</keyword>
<dbReference type="GO" id="GO:0005524">
    <property type="term" value="F:ATP binding"/>
    <property type="evidence" value="ECO:0007669"/>
    <property type="project" value="UniProtKB-UniRule"/>
</dbReference>
<keyword evidence="4 7" id="KW-0547">Nucleotide-binding</keyword>
<dbReference type="InterPro" id="IPR017441">
    <property type="entry name" value="Protein_kinase_ATP_BS"/>
</dbReference>
<name>A0A4P7GI27_9ACTN</name>
<dbReference type="InterPro" id="IPR000719">
    <property type="entry name" value="Prot_kinase_dom"/>
</dbReference>
<dbReference type="SMART" id="SM00220">
    <property type="entry name" value="S_TKc"/>
    <property type="match status" value="1"/>
</dbReference>
<dbReference type="InterPro" id="IPR011009">
    <property type="entry name" value="Kinase-like_dom_sf"/>
</dbReference>
<dbReference type="Pfam" id="PF00069">
    <property type="entry name" value="Pkinase"/>
    <property type="match status" value="1"/>
</dbReference>
<dbReference type="PANTHER" id="PTHR43289:SF6">
    <property type="entry name" value="SERINE_THREONINE-PROTEIN KINASE NEKL-3"/>
    <property type="match status" value="1"/>
</dbReference>
<keyword evidence="9" id="KW-1133">Transmembrane helix</keyword>
<dbReference type="SUPFAM" id="SSF56112">
    <property type="entry name" value="Protein kinase-like (PK-like)"/>
    <property type="match status" value="1"/>
</dbReference>
<dbReference type="KEGG" id="noy:EXE57_04400"/>
<dbReference type="PROSITE" id="PS50011">
    <property type="entry name" value="PROTEIN_KINASE_DOM"/>
    <property type="match status" value="1"/>
</dbReference>
<evidence type="ECO:0000256" key="1">
    <source>
        <dbReference type="ARBA" id="ARBA00012513"/>
    </source>
</evidence>
<gene>
    <name evidence="11" type="ORF">EXE57_04400</name>
</gene>
<dbReference type="PANTHER" id="PTHR43289">
    <property type="entry name" value="MITOGEN-ACTIVATED PROTEIN KINASE KINASE KINASE 20-RELATED"/>
    <property type="match status" value="1"/>
</dbReference>
<organism evidence="11 12">
    <name type="scientific">Nocardioides euryhalodurans</name>
    <dbReference type="NCBI Taxonomy" id="2518370"/>
    <lineage>
        <taxon>Bacteria</taxon>
        <taxon>Bacillati</taxon>
        <taxon>Actinomycetota</taxon>
        <taxon>Actinomycetes</taxon>
        <taxon>Propionibacteriales</taxon>
        <taxon>Nocardioidaceae</taxon>
        <taxon>Nocardioides</taxon>
    </lineage>
</organism>
<dbReference type="GO" id="GO:0004674">
    <property type="term" value="F:protein serine/threonine kinase activity"/>
    <property type="evidence" value="ECO:0007669"/>
    <property type="project" value="UniProtKB-KW"/>
</dbReference>
<keyword evidence="2 11" id="KW-0723">Serine/threonine-protein kinase</keyword>
<evidence type="ECO:0000256" key="2">
    <source>
        <dbReference type="ARBA" id="ARBA00022527"/>
    </source>
</evidence>
<evidence type="ECO:0000256" key="5">
    <source>
        <dbReference type="ARBA" id="ARBA00022777"/>
    </source>
</evidence>
<proteinExistence type="predicted"/>
<feature type="region of interest" description="Disordered" evidence="8">
    <location>
        <begin position="268"/>
        <end position="310"/>
    </location>
</feature>
<keyword evidence="9" id="KW-0472">Membrane</keyword>
<keyword evidence="6 7" id="KW-0067">ATP-binding</keyword>